<reference evidence="2 3" key="1">
    <citation type="submission" date="2024-01" db="EMBL/GenBank/DDBJ databases">
        <title>Genome assemblies of Stephania.</title>
        <authorList>
            <person name="Yang L."/>
        </authorList>
    </citation>
    <scope>NUCLEOTIDE SEQUENCE [LARGE SCALE GENOMIC DNA]</scope>
    <source>
        <strain evidence="2">YNDBR</strain>
        <tissue evidence="2">Leaf</tissue>
    </source>
</reference>
<comment type="caution">
    <text evidence="2">The sequence shown here is derived from an EMBL/GenBank/DDBJ whole genome shotgun (WGS) entry which is preliminary data.</text>
</comment>
<sequence>MIRIGLPRDSCCTNLEDTKYLIPFAFKSVETKKKRKKEKKKSELERKEKRDDRKKKKKKREGEREAGKRD</sequence>
<dbReference type="Proteomes" id="UP001420932">
    <property type="component" value="Unassembled WGS sequence"/>
</dbReference>
<gene>
    <name evidence="2" type="ORF">Syun_002807</name>
</gene>
<accession>A0AAP0Q018</accession>
<feature type="compositionally biased region" description="Basic and acidic residues" evidence="1">
    <location>
        <begin position="40"/>
        <end position="51"/>
    </location>
</feature>
<evidence type="ECO:0000313" key="3">
    <source>
        <dbReference type="Proteomes" id="UP001420932"/>
    </source>
</evidence>
<proteinExistence type="predicted"/>
<protein>
    <submittedName>
        <fullName evidence="2">Uncharacterized protein</fullName>
    </submittedName>
</protein>
<keyword evidence="3" id="KW-1185">Reference proteome</keyword>
<name>A0AAP0Q018_9MAGN</name>
<dbReference type="AlphaFoldDB" id="A0AAP0Q018"/>
<feature type="region of interest" description="Disordered" evidence="1">
    <location>
        <begin position="30"/>
        <end position="70"/>
    </location>
</feature>
<feature type="compositionally biased region" description="Basic and acidic residues" evidence="1">
    <location>
        <begin position="60"/>
        <end position="70"/>
    </location>
</feature>
<organism evidence="2 3">
    <name type="scientific">Stephania yunnanensis</name>
    <dbReference type="NCBI Taxonomy" id="152371"/>
    <lineage>
        <taxon>Eukaryota</taxon>
        <taxon>Viridiplantae</taxon>
        <taxon>Streptophyta</taxon>
        <taxon>Embryophyta</taxon>
        <taxon>Tracheophyta</taxon>
        <taxon>Spermatophyta</taxon>
        <taxon>Magnoliopsida</taxon>
        <taxon>Ranunculales</taxon>
        <taxon>Menispermaceae</taxon>
        <taxon>Menispermoideae</taxon>
        <taxon>Cissampelideae</taxon>
        <taxon>Stephania</taxon>
    </lineage>
</organism>
<dbReference type="EMBL" id="JBBNAF010000002">
    <property type="protein sequence ID" value="KAK9161905.1"/>
    <property type="molecule type" value="Genomic_DNA"/>
</dbReference>
<evidence type="ECO:0000313" key="2">
    <source>
        <dbReference type="EMBL" id="KAK9161905.1"/>
    </source>
</evidence>
<evidence type="ECO:0000256" key="1">
    <source>
        <dbReference type="SAM" id="MobiDB-lite"/>
    </source>
</evidence>